<dbReference type="SMART" id="SM00292">
    <property type="entry name" value="BRCT"/>
    <property type="match status" value="1"/>
</dbReference>
<dbReference type="PANTHER" id="PTHR45997">
    <property type="entry name" value="DNA LIGASE 4"/>
    <property type="match status" value="1"/>
</dbReference>
<dbReference type="InterPro" id="IPR012340">
    <property type="entry name" value="NA-bd_OB-fold"/>
</dbReference>
<dbReference type="PROSITE" id="PS00697">
    <property type="entry name" value="DNA_LIGASE_A1"/>
    <property type="match status" value="1"/>
</dbReference>
<dbReference type="GO" id="GO:0003910">
    <property type="term" value="F:DNA ligase (ATP) activity"/>
    <property type="evidence" value="ECO:0007669"/>
    <property type="project" value="UniProtKB-EC"/>
</dbReference>
<feature type="domain" description="ATP-dependent DNA ligase family profile" evidence="18">
    <location>
        <begin position="330"/>
        <end position="477"/>
    </location>
</feature>
<dbReference type="Gene3D" id="3.30.470.30">
    <property type="entry name" value="DNA ligase/mRNA capping enzyme"/>
    <property type="match status" value="1"/>
</dbReference>
<comment type="similarity">
    <text evidence="3 16">Belongs to the ATP-dependent DNA ligase family.</text>
</comment>
<dbReference type="FunFam" id="2.40.50.140:FF:000173">
    <property type="entry name" value="DNA ligase"/>
    <property type="match status" value="1"/>
</dbReference>
<feature type="compositionally biased region" description="Basic and acidic residues" evidence="17">
    <location>
        <begin position="1037"/>
        <end position="1057"/>
    </location>
</feature>
<dbReference type="Pfam" id="PF01068">
    <property type="entry name" value="DNA_ligase_A_M"/>
    <property type="match status" value="1"/>
</dbReference>
<name>A0ABD1ZQB8_9MARC</name>
<dbReference type="InterPro" id="IPR016059">
    <property type="entry name" value="DNA_ligase_ATP-dep_CS"/>
</dbReference>
<dbReference type="PROSITE" id="PS50160">
    <property type="entry name" value="DNA_LIGASE_A3"/>
    <property type="match status" value="1"/>
</dbReference>
<sequence length="1279" mass="144241">MCDSTVEFSVLASLFDAVVRAKKGQLKRKHVRTFLDHVYTDHEFFSAMRLMLPNLDKERGNYGLKEAVLAKCLAEALCLSKESDDAQKLLHWRKGGTRAGSNAGNFSFVATEILCRRQRVTSTGLKIKDVNALLDRLAAADRREDKVAVLGEMINKTNSQEMRWIIMIILKDLKLGISEKAIFSEFHPDAEDLFNVTCDLKLVCEKLSDRNERYDRQDIEVGKAVRPQLASRVANVEEAWKKLRGKLVIVECKFDGDRIQVHKDGSTINFFSRNFIDHQEYKEGMANLIIENVLSEKCILDGEMLVWDRSTKRFAEFGTNREAAKAAKDGLESSQQLCYVAFDILYYGHGSVIHLPLRERQQLLAKAVKPLQGRLELLLPNNGIQRNEGDPKWAFVASRAEEVEHFFAQTVENREEGIILKDLDSKWEPSDRSAKWLKLKPDYVRAGSDLDVLIIGGYYGSGRRGGQIAQFLLGLAEPHKPGQSPARFMSFCRVGTGLTDEESDHLVQKLKPYFRRYEKNTKPPDCYIVTNNSKERPDVWIEKPDKSVILEIMSDIRTIKTEVFAAPYGLRFPRIHRVRYDKPWSECLDVQALVDLIHQQSGSTVDAKQFGGKESKSKHVKRQKKPEARFMPLVPSHMRITDVSQVKRSTQILDGLVFYFANYPEDCTKENLHKLVVENGGSFSMNLNHEVTHAIACEKKGIKYIAAATHGDVIHYSWITDCCTTKTLLPVKPKYFLHLSAQTKDKMKAEIDEFGDFYFLDIDTTDLKQLFENIERSKVATDTGELAHYKKKYCPSSTFCQFNNSVMYFHKPIHSGNIDSQVVAETALMRQRLEVSMRSATVAESLTRDVTHMIVYTTPNQSLSFKTIFKSMKPSDRRLLMSDRLKVLSHQWIDDHIPGTCGHPSEANYDLRDPSFKYEERDMDVEKPIQFGMNEDTEIDAGREHGMSSGVAEPSNGVIEPDGILRFDEGKEGNRGLPTSRLVTLPKLANRKRLSHRIKQETDDGKQANQEPSPSPLVKQPNVAGLSRWKIQNHQINYEKPEVEQEGKRPAKRRLDDAVGPLRNSDFLEASESRTAGKGTAEGTPRSRLVTLSKVSRAEKRRRSHQRSTEGKSAEDKTSDREADLSDMDGKQGVEERVDATSAFVERASDKGNASDTTSWGPGSPSREAEINLNPSDAIDFPLDCILGDLIPSYSSNQRQSPVQSTPAQDSHETWKSANIASTQHADAWPVVNKTGAVVSEPVVDSLVARAATTVVDVPATKKKVSYKNLVNSLLKNPP</sequence>
<dbReference type="GO" id="GO:0005524">
    <property type="term" value="F:ATP binding"/>
    <property type="evidence" value="ECO:0007669"/>
    <property type="project" value="UniProtKB-KW"/>
</dbReference>
<comment type="catalytic activity">
    <reaction evidence="14 15">
        <text>ATP + (deoxyribonucleotide)n-3'-hydroxyl + 5'-phospho-(deoxyribonucleotide)m = (deoxyribonucleotide)n+m + AMP + diphosphate.</text>
        <dbReference type="EC" id="6.5.1.1"/>
    </reaction>
</comment>
<dbReference type="Gene3D" id="1.10.3260.10">
    <property type="entry name" value="DNA ligase, ATP-dependent, N-terminal domain"/>
    <property type="match status" value="1"/>
</dbReference>
<dbReference type="InterPro" id="IPR001357">
    <property type="entry name" value="BRCT_dom"/>
</dbReference>
<dbReference type="InterPro" id="IPR012310">
    <property type="entry name" value="DNA_ligase_ATP-dep_cent"/>
</dbReference>
<keyword evidence="5" id="KW-0479">Metal-binding</keyword>
<evidence type="ECO:0000256" key="3">
    <source>
        <dbReference type="ARBA" id="ARBA00007572"/>
    </source>
</evidence>
<dbReference type="SUPFAM" id="SSF56091">
    <property type="entry name" value="DNA ligase/mRNA capping enzyme, catalytic domain"/>
    <property type="match status" value="1"/>
</dbReference>
<evidence type="ECO:0000256" key="16">
    <source>
        <dbReference type="RuleBase" id="RU004196"/>
    </source>
</evidence>
<dbReference type="GO" id="GO:0006281">
    <property type="term" value="P:DNA repair"/>
    <property type="evidence" value="ECO:0007669"/>
    <property type="project" value="UniProtKB-KW"/>
</dbReference>
<feature type="domain" description="BRCT" evidence="19">
    <location>
        <begin position="648"/>
        <end position="736"/>
    </location>
</feature>
<evidence type="ECO:0000256" key="2">
    <source>
        <dbReference type="ARBA" id="ARBA00004123"/>
    </source>
</evidence>
<dbReference type="InterPro" id="IPR012308">
    <property type="entry name" value="DNA_ligase_ATP-dep_N"/>
</dbReference>
<evidence type="ECO:0000256" key="13">
    <source>
        <dbReference type="ARBA" id="ARBA00023242"/>
    </source>
</evidence>
<protein>
    <recommendedName>
        <fullName evidence="15">DNA ligase</fullName>
        <ecNumber evidence="15">6.5.1.1</ecNumber>
    </recommendedName>
</protein>
<dbReference type="Pfam" id="PF04679">
    <property type="entry name" value="DNA_ligase_A_C"/>
    <property type="match status" value="1"/>
</dbReference>
<feature type="region of interest" description="Disordered" evidence="17">
    <location>
        <begin position="966"/>
        <end position="1022"/>
    </location>
</feature>
<evidence type="ECO:0000313" key="21">
    <source>
        <dbReference type="Proteomes" id="UP001605036"/>
    </source>
</evidence>
<dbReference type="EMBL" id="JBHFFA010000001">
    <property type="protein sequence ID" value="KAL2652956.1"/>
    <property type="molecule type" value="Genomic_DNA"/>
</dbReference>
<evidence type="ECO:0000256" key="17">
    <source>
        <dbReference type="SAM" id="MobiDB-lite"/>
    </source>
</evidence>
<dbReference type="EC" id="6.5.1.1" evidence="15"/>
<dbReference type="GO" id="GO:0005634">
    <property type="term" value="C:nucleus"/>
    <property type="evidence" value="ECO:0007669"/>
    <property type="project" value="UniProtKB-SubCell"/>
</dbReference>
<feature type="region of interest" description="Disordered" evidence="17">
    <location>
        <begin position="1034"/>
        <end position="1171"/>
    </location>
</feature>
<keyword evidence="6" id="KW-0677">Repeat</keyword>
<dbReference type="AlphaFoldDB" id="A0ABD1ZQB8"/>
<feature type="compositionally biased region" description="Basic and acidic residues" evidence="17">
    <location>
        <begin position="1107"/>
        <end position="1139"/>
    </location>
</feature>
<evidence type="ECO:0000259" key="19">
    <source>
        <dbReference type="PROSITE" id="PS50172"/>
    </source>
</evidence>
<comment type="cofactor">
    <cofactor evidence="1">
        <name>Mg(2+)</name>
        <dbReference type="ChEBI" id="CHEBI:18420"/>
    </cofactor>
</comment>
<evidence type="ECO:0000259" key="18">
    <source>
        <dbReference type="PROSITE" id="PS50160"/>
    </source>
</evidence>
<dbReference type="GO" id="GO:0046872">
    <property type="term" value="F:metal ion binding"/>
    <property type="evidence" value="ECO:0007669"/>
    <property type="project" value="UniProtKB-KW"/>
</dbReference>
<dbReference type="NCBIfam" id="TIGR00574">
    <property type="entry name" value="dnl1"/>
    <property type="match status" value="1"/>
</dbReference>
<dbReference type="Gene3D" id="2.40.50.140">
    <property type="entry name" value="Nucleic acid-binding proteins"/>
    <property type="match status" value="1"/>
</dbReference>
<dbReference type="Pfam" id="PF04675">
    <property type="entry name" value="DNA_ligase_A_N"/>
    <property type="match status" value="1"/>
</dbReference>
<dbReference type="SUPFAM" id="SSF52113">
    <property type="entry name" value="BRCT domain"/>
    <property type="match status" value="1"/>
</dbReference>
<dbReference type="Gene3D" id="3.40.50.10190">
    <property type="entry name" value="BRCT domain"/>
    <property type="match status" value="2"/>
</dbReference>
<dbReference type="InterPro" id="IPR000977">
    <property type="entry name" value="DNA_ligase_ATP-dep"/>
</dbReference>
<evidence type="ECO:0000256" key="9">
    <source>
        <dbReference type="ARBA" id="ARBA00022840"/>
    </source>
</evidence>
<evidence type="ECO:0000256" key="8">
    <source>
        <dbReference type="ARBA" id="ARBA00022763"/>
    </source>
</evidence>
<accession>A0ABD1ZQB8</accession>
<dbReference type="PROSITE" id="PS00333">
    <property type="entry name" value="DNA_LIGASE_A2"/>
    <property type="match status" value="1"/>
</dbReference>
<dbReference type="InterPro" id="IPR036420">
    <property type="entry name" value="BRCT_dom_sf"/>
</dbReference>
<dbReference type="PANTHER" id="PTHR45997:SF1">
    <property type="entry name" value="DNA LIGASE 4"/>
    <property type="match status" value="1"/>
</dbReference>
<dbReference type="SUPFAM" id="SSF50249">
    <property type="entry name" value="Nucleic acid-binding proteins"/>
    <property type="match status" value="1"/>
</dbReference>
<proteinExistence type="inferred from homology"/>
<keyword evidence="4 15" id="KW-0436">Ligase</keyword>
<dbReference type="InterPro" id="IPR021536">
    <property type="entry name" value="DNA_ligase_IV_dom"/>
</dbReference>
<keyword evidence="13" id="KW-0539">Nucleus</keyword>
<gene>
    <name evidence="20" type="ORF">R1flu_021084</name>
</gene>
<feature type="compositionally biased region" description="Polar residues" evidence="17">
    <location>
        <begin position="1196"/>
        <end position="1209"/>
    </location>
</feature>
<evidence type="ECO:0000256" key="11">
    <source>
        <dbReference type="ARBA" id="ARBA00023172"/>
    </source>
</evidence>
<dbReference type="InterPro" id="IPR044125">
    <property type="entry name" value="Adenylation_DNA_ligase_IV"/>
</dbReference>
<dbReference type="CDD" id="cd07903">
    <property type="entry name" value="Adenylation_DNA_ligase_IV"/>
    <property type="match status" value="1"/>
</dbReference>
<evidence type="ECO:0000256" key="10">
    <source>
        <dbReference type="ARBA" id="ARBA00022842"/>
    </source>
</evidence>
<organism evidence="20 21">
    <name type="scientific">Riccia fluitans</name>
    <dbReference type="NCBI Taxonomy" id="41844"/>
    <lineage>
        <taxon>Eukaryota</taxon>
        <taxon>Viridiplantae</taxon>
        <taxon>Streptophyta</taxon>
        <taxon>Embryophyta</taxon>
        <taxon>Marchantiophyta</taxon>
        <taxon>Marchantiopsida</taxon>
        <taxon>Marchantiidae</taxon>
        <taxon>Marchantiales</taxon>
        <taxon>Ricciaceae</taxon>
        <taxon>Riccia</taxon>
    </lineage>
</organism>
<evidence type="ECO:0000256" key="14">
    <source>
        <dbReference type="ARBA" id="ARBA00034003"/>
    </source>
</evidence>
<dbReference type="Pfam" id="PF11411">
    <property type="entry name" value="DNA_ligase_IV"/>
    <property type="match status" value="1"/>
</dbReference>
<evidence type="ECO:0000256" key="6">
    <source>
        <dbReference type="ARBA" id="ARBA00022737"/>
    </source>
</evidence>
<dbReference type="Pfam" id="PF16589">
    <property type="entry name" value="BRCT_2"/>
    <property type="match status" value="1"/>
</dbReference>
<keyword evidence="9 15" id="KW-0067">ATP-binding</keyword>
<comment type="subcellular location">
    <subcellularLocation>
        <location evidence="2">Nucleus</location>
    </subcellularLocation>
</comment>
<evidence type="ECO:0000256" key="5">
    <source>
        <dbReference type="ARBA" id="ARBA00022723"/>
    </source>
</evidence>
<evidence type="ECO:0000256" key="4">
    <source>
        <dbReference type="ARBA" id="ARBA00022598"/>
    </source>
</evidence>
<keyword evidence="12 15" id="KW-0234">DNA repair</keyword>
<dbReference type="Proteomes" id="UP001605036">
    <property type="component" value="Unassembled WGS sequence"/>
</dbReference>
<comment type="caution">
    <text evidence="20">The sequence shown here is derived from an EMBL/GenBank/DDBJ whole genome shotgun (WGS) entry which is preliminary data.</text>
</comment>
<dbReference type="InterPro" id="IPR012309">
    <property type="entry name" value="DNA_ligase_ATP-dep_C"/>
</dbReference>
<keyword evidence="21" id="KW-1185">Reference proteome</keyword>
<dbReference type="PROSITE" id="PS50172">
    <property type="entry name" value="BRCT"/>
    <property type="match status" value="1"/>
</dbReference>
<evidence type="ECO:0000313" key="20">
    <source>
        <dbReference type="EMBL" id="KAL2652956.1"/>
    </source>
</evidence>
<keyword evidence="8 15" id="KW-0227">DNA damage</keyword>
<evidence type="ECO:0000256" key="1">
    <source>
        <dbReference type="ARBA" id="ARBA00001946"/>
    </source>
</evidence>
<feature type="region of interest" description="Disordered" evidence="17">
    <location>
        <begin position="1196"/>
        <end position="1216"/>
    </location>
</feature>
<keyword evidence="10" id="KW-0460">Magnesium</keyword>
<keyword evidence="11 15" id="KW-0233">DNA recombination</keyword>
<evidence type="ECO:0000256" key="15">
    <source>
        <dbReference type="RuleBase" id="RU000617"/>
    </source>
</evidence>
<dbReference type="SUPFAM" id="SSF117018">
    <property type="entry name" value="ATP-dependent DNA ligase DNA-binding domain"/>
    <property type="match status" value="1"/>
</dbReference>
<reference evidence="20 21" key="1">
    <citation type="submission" date="2024-09" db="EMBL/GenBank/DDBJ databases">
        <title>Chromosome-scale assembly of Riccia fluitans.</title>
        <authorList>
            <person name="Paukszto L."/>
            <person name="Sawicki J."/>
            <person name="Karawczyk K."/>
            <person name="Piernik-Szablinska J."/>
            <person name="Szczecinska M."/>
            <person name="Mazdziarz M."/>
        </authorList>
    </citation>
    <scope>NUCLEOTIDE SEQUENCE [LARGE SCALE GENOMIC DNA]</scope>
    <source>
        <strain evidence="20">Rf_01</strain>
        <tissue evidence="20">Aerial parts of the thallus</tissue>
    </source>
</reference>
<feature type="compositionally biased region" description="Polar residues" evidence="17">
    <location>
        <begin position="1152"/>
        <end position="1161"/>
    </location>
</feature>
<evidence type="ECO:0000256" key="12">
    <source>
        <dbReference type="ARBA" id="ARBA00023204"/>
    </source>
</evidence>
<evidence type="ECO:0000256" key="7">
    <source>
        <dbReference type="ARBA" id="ARBA00022741"/>
    </source>
</evidence>
<dbReference type="InterPro" id="IPR029710">
    <property type="entry name" value="LIG4"/>
</dbReference>
<dbReference type="InterPro" id="IPR036599">
    <property type="entry name" value="DNA_ligase_N_sf"/>
</dbReference>
<dbReference type="CDD" id="cd07968">
    <property type="entry name" value="OBF_DNA_ligase_IV"/>
    <property type="match status" value="1"/>
</dbReference>
<keyword evidence="7 15" id="KW-0547">Nucleotide-binding</keyword>
<dbReference type="GO" id="GO:0006310">
    <property type="term" value="P:DNA recombination"/>
    <property type="evidence" value="ECO:0007669"/>
    <property type="project" value="UniProtKB-KW"/>
</dbReference>